<feature type="domain" description="Methyltransferase FkbM" evidence="1">
    <location>
        <begin position="53"/>
        <end position="182"/>
    </location>
</feature>
<evidence type="ECO:0000313" key="3">
    <source>
        <dbReference type="Proteomes" id="UP000032232"/>
    </source>
</evidence>
<dbReference type="SUPFAM" id="SSF53335">
    <property type="entry name" value="S-adenosyl-L-methionine-dependent methyltransferases"/>
    <property type="match status" value="1"/>
</dbReference>
<gene>
    <name evidence="2" type="ORF">jaqu_34940</name>
</gene>
<dbReference type="Proteomes" id="UP000032232">
    <property type="component" value="Unassembled WGS sequence"/>
</dbReference>
<reference evidence="2 3" key="1">
    <citation type="submission" date="2015-02" db="EMBL/GenBank/DDBJ databases">
        <title>Genome Sequence of Jannaschia aquimarina DSM28248, a member of the Roseobacter clade.</title>
        <authorList>
            <person name="Voget S."/>
            <person name="Daniel R."/>
        </authorList>
    </citation>
    <scope>NUCLEOTIDE SEQUENCE [LARGE SCALE GENOMIC DNA]</scope>
    <source>
        <strain evidence="2 3">GSW-M26</strain>
    </source>
</reference>
<evidence type="ECO:0000259" key="1">
    <source>
        <dbReference type="Pfam" id="PF05050"/>
    </source>
</evidence>
<organism evidence="2 3">
    <name type="scientific">Jannaschia aquimarina</name>
    <dbReference type="NCBI Taxonomy" id="935700"/>
    <lineage>
        <taxon>Bacteria</taxon>
        <taxon>Pseudomonadati</taxon>
        <taxon>Pseudomonadota</taxon>
        <taxon>Alphaproteobacteria</taxon>
        <taxon>Rhodobacterales</taxon>
        <taxon>Roseobacteraceae</taxon>
        <taxon>Jannaschia</taxon>
    </lineage>
</organism>
<dbReference type="RefSeq" id="WP_043920267.1">
    <property type="nucleotide sequence ID" value="NZ_FZPF01000024.1"/>
</dbReference>
<dbReference type="PANTHER" id="PTHR34203">
    <property type="entry name" value="METHYLTRANSFERASE, FKBM FAMILY PROTEIN"/>
    <property type="match status" value="1"/>
</dbReference>
<accession>A0A0D1D3V7</accession>
<dbReference type="PANTHER" id="PTHR34203:SF15">
    <property type="entry name" value="SLL1173 PROTEIN"/>
    <property type="match status" value="1"/>
</dbReference>
<dbReference type="Pfam" id="PF05050">
    <property type="entry name" value="Methyltransf_21"/>
    <property type="match status" value="1"/>
</dbReference>
<dbReference type="AlphaFoldDB" id="A0A0D1D3V7"/>
<dbReference type="EMBL" id="JYFE01000062">
    <property type="protein sequence ID" value="KIT14778.1"/>
    <property type="molecule type" value="Genomic_DNA"/>
</dbReference>
<sequence length="257" mass="28053">MTAHPHESHKGGLSLAAASLRRSFDVYYRDHARTARMDALNARLVRPGDLVFDIGAHLGDRTGSFLRIGARVVAVEPQPRMARALRLLYGRRADFALCEAAVGEVPGRETLYLNARNPTVATNSSAFVAAAANAPGWRDQVWDGRVEVEVVTLDTLIAAHGTPAFVKIDVEGREDAALAGLSCALPALSFEMTTIQREVAVRCLNRLDGLARYRFNLSLGEEHRLRSPAWLDAPDMMRMIAALPDDANSGDVIARRV</sequence>
<proteinExistence type="predicted"/>
<dbReference type="PATRIC" id="fig|935700.4.peg.3601"/>
<dbReference type="NCBIfam" id="TIGR01444">
    <property type="entry name" value="fkbM_fam"/>
    <property type="match status" value="1"/>
</dbReference>
<dbReference type="OrthoDB" id="4104638at2"/>
<keyword evidence="3" id="KW-1185">Reference proteome</keyword>
<name>A0A0D1D3V7_9RHOB</name>
<dbReference type="Gene3D" id="3.40.50.150">
    <property type="entry name" value="Vaccinia Virus protein VP39"/>
    <property type="match status" value="1"/>
</dbReference>
<dbReference type="InterPro" id="IPR052514">
    <property type="entry name" value="SAM-dependent_MTase"/>
</dbReference>
<protein>
    <recommendedName>
        <fullName evidence="1">Methyltransferase FkbM domain-containing protein</fullName>
    </recommendedName>
</protein>
<comment type="caution">
    <text evidence="2">The sequence shown here is derived from an EMBL/GenBank/DDBJ whole genome shotgun (WGS) entry which is preliminary data.</text>
</comment>
<dbReference type="InterPro" id="IPR006342">
    <property type="entry name" value="FkbM_mtfrase"/>
</dbReference>
<evidence type="ECO:0000313" key="2">
    <source>
        <dbReference type="EMBL" id="KIT14778.1"/>
    </source>
</evidence>
<dbReference type="STRING" id="935700.jaqu_34940"/>
<dbReference type="InterPro" id="IPR029063">
    <property type="entry name" value="SAM-dependent_MTases_sf"/>
</dbReference>